<organism evidence="1 2">
    <name type="scientific">Corchorus capsularis</name>
    <name type="common">Jute</name>
    <dbReference type="NCBI Taxonomy" id="210143"/>
    <lineage>
        <taxon>Eukaryota</taxon>
        <taxon>Viridiplantae</taxon>
        <taxon>Streptophyta</taxon>
        <taxon>Embryophyta</taxon>
        <taxon>Tracheophyta</taxon>
        <taxon>Spermatophyta</taxon>
        <taxon>Magnoliopsida</taxon>
        <taxon>eudicotyledons</taxon>
        <taxon>Gunneridae</taxon>
        <taxon>Pentapetalae</taxon>
        <taxon>rosids</taxon>
        <taxon>malvids</taxon>
        <taxon>Malvales</taxon>
        <taxon>Malvaceae</taxon>
        <taxon>Grewioideae</taxon>
        <taxon>Apeibeae</taxon>
        <taxon>Corchorus</taxon>
    </lineage>
</organism>
<gene>
    <name evidence="1" type="ORF">CCACVL1_25246</name>
</gene>
<dbReference type="EMBL" id="AWWV01014066">
    <property type="protein sequence ID" value="OMO58911.1"/>
    <property type="molecule type" value="Genomic_DNA"/>
</dbReference>
<name>A0A1R3GLF6_COCAP</name>
<evidence type="ECO:0000313" key="1">
    <source>
        <dbReference type="EMBL" id="OMO58911.1"/>
    </source>
</evidence>
<comment type="caution">
    <text evidence="1">The sequence shown here is derived from an EMBL/GenBank/DDBJ whole genome shotgun (WGS) entry which is preliminary data.</text>
</comment>
<keyword evidence="2" id="KW-1185">Reference proteome</keyword>
<accession>A0A1R3GLF6</accession>
<sequence length="46" mass="4735">MARQPTAQVDEDCTQAHPIGVDTGVGGSVTHNARVQGNPHAYGTCS</sequence>
<dbReference type="Proteomes" id="UP000188268">
    <property type="component" value="Unassembled WGS sequence"/>
</dbReference>
<dbReference type="OrthoDB" id="758082at2759"/>
<proteinExistence type="predicted"/>
<protein>
    <submittedName>
        <fullName evidence="1">Uncharacterized protein</fullName>
    </submittedName>
</protein>
<reference evidence="1 2" key="1">
    <citation type="submission" date="2013-09" db="EMBL/GenBank/DDBJ databases">
        <title>Corchorus capsularis genome sequencing.</title>
        <authorList>
            <person name="Alam M."/>
            <person name="Haque M.S."/>
            <person name="Islam M.S."/>
            <person name="Emdad E.M."/>
            <person name="Islam M.M."/>
            <person name="Ahmed B."/>
            <person name="Halim A."/>
            <person name="Hossen Q.M.M."/>
            <person name="Hossain M.Z."/>
            <person name="Ahmed R."/>
            <person name="Khan M.M."/>
            <person name="Islam R."/>
            <person name="Rashid M.M."/>
            <person name="Khan S.A."/>
            <person name="Rahman M.S."/>
            <person name="Alam M."/>
        </authorList>
    </citation>
    <scope>NUCLEOTIDE SEQUENCE [LARGE SCALE GENOMIC DNA]</scope>
    <source>
        <strain evidence="2">cv. CVL-1</strain>
        <tissue evidence="1">Whole seedling</tissue>
    </source>
</reference>
<dbReference type="Gramene" id="OMO58911">
    <property type="protein sequence ID" value="OMO58911"/>
    <property type="gene ID" value="CCACVL1_25246"/>
</dbReference>
<evidence type="ECO:0000313" key="2">
    <source>
        <dbReference type="Proteomes" id="UP000188268"/>
    </source>
</evidence>
<dbReference type="AlphaFoldDB" id="A0A1R3GLF6"/>